<evidence type="ECO:0000313" key="10">
    <source>
        <dbReference type="Proteomes" id="UP000248480"/>
    </source>
</evidence>
<dbReference type="InParanoid" id="A0A2Y9R1X8"/>
<evidence type="ECO:0000256" key="1">
    <source>
        <dbReference type="ARBA" id="ARBA00004123"/>
    </source>
</evidence>
<sequence length="2320" mass="257015">MGPLGRLVVIRRTGSDGTHFPLCRDTCLFGRGIECDIRIQLPVVSQQHCKIDIRQQEALLINFSTTNPTQLNGAPFNEPVKLKHGDIITIIDRSFRFESGSFPEGSNSTECPEQQRKEESVRQAEDATDSEKLSSEKKGRIPTNANASLQSTDTDVQQQKFPAQVLSQIKRKTPNASPRKPKMRLGYPEVTSSHTSSFDDSTSDITENKSEEMSFKRRRVSFGSLLRPELFDENLPPNTPLKRGETPGKRKSLGIPAPTVLKKIMREQSPAPEKGESSSNVLSEAKSSTASNSSKSQRPNNLKRRSEKIPSRRKSVDKNTLQIIFPKRRSSTSKAKLPGGKSWADVVKLGAKKQQIKNIKQDSQRHISKKQRRKPTPQKPLDHIENPFSTGHANSPCTVIIGRAHVDKVNVPARPYRMLNNFILNKKITYTEDLSGLTEMFKTPGKEKPQRTNVCPDSIKRSEMVFEEAKLGEKPETLDVIDKILLPTKQEVEVEDISQKPSKQKPKPGETLAALKTWLKAPNVSPELLEDLCSKKDRTPTPESPRKSISGDVPRKIWKTTKCTPESREMTRMSPRLWRNPCASLELRENLTGMNDHMRTLKSPGESISNEKVHTEIQKTPKRTPKSGKTSRKALSLLRNTSASPELVEDLASMKDQTPTPESLGEPSGDDHREIQKTPKSTPKSGETPRLSLRLLRDPTASPELAEDLAGIKDQTPTPKSPGESISNEEVHREIQKTPKQTPKSGETSRKSLRLQRNPSASPGLVEDLASVKDQTPILESPGESVSGDDHKKIQKTPKCTPKSGETPRMSLRLLRDPIGSPKLVEDLSGMIDSTPALESGAESISGEEVHREIQKTPKRTPKSGETPRKSLRLQRNPSASPKLMEDLASVKDQTPTLESPGESVSGDDHRKIQKTLKRTPKSGETPRMSLRLLRDPTASPELVEDLSGMIDSTPALESGAESISGEEVHREIQKTPKWTAKSGETPRKSLRLQRNPSASPGLMEDLASVKDQTPTLESPGESVSGDEHRKIQKTLKRTYKSGETPRMSLRLLRDPTASPELVEDLSGMIDSTPALESRADSVSGEEVHREIQKTPKRTPKSAKTPKMSMSLLRNPRPSPEFAEDLPSKKDHMPALKSPGESVNNAEVHREIQKTPQRTPKSGETPRMSLRLLRNPSINQELLQDLAGIKNHKPTLKSPGESISGDDHREIRKTPKCIPKSGETPRMSLRLLRDPTASPELVEDLLGMIAPMPALESSAESISGEVHRQTQKTPKRTPKSGETPRMSLRLLRNPSASPELAEDLASMKDHTPALKSPRESISNEKVHTEIQKTPKWTPKSGETPRMSLSLLRNPSASQELVEDLASMKDQMPTMKSPEESVSGDDNRKIQETPKCTSKSAETPRMSLRLLRSPSANPELVEDPASMKDQTPTLESPGESVSGDDHRKIQKTPKHTLKSGETPRLSLTLLGDLSASPELVEDLSGMIAPMPTLESAAESISGEEVNREILKTPKCTPKSGEMQRKSLRLLRNPSASQELVEDLAGINDHMPTLKSPGESISNEEVHREIQKTLKHTPKSEESPRMSPRLWRNPSASPELMEDLSGMNDHMPTPKSPGESISNEEVHREIRKTPKYTPKSRETPRMSLSLLRNPSASPKLVEDLAGIKDQTPTAKSPGVSISCDDHRKTQKTPKHTLKSGETPRMSPRLCKDPNATLELVEDLASMKDHTPTPREPDEPESLVSPIGKSLLRPPLKIKPEPVEALTLNLLKTPPQTVPPEHQAVNTKLGAAPREESEPLTGVRKHLRNSTKKIAPVEEPTGIKTPVRTPKRSYEWMGNLSGLKSLMKTPRVRPEEDSTHIAKFLTESDSGILTSPEKLQESQVLRRPVTKGSPVEDLEPPKLMEVASAAFEETSDSATKNKDGPGGSQENPSCNPCEDEFQTNASEKNMEDSGINQRTRYALRNKGGPELQESKHLPHQTEKVESETNVKTTEPSIQANLRQGTSLRSRRRCKADTEVQESQLLPSTETIQINKGEMKTLKSSQKKTSEDGPRKEKAVTLRSRGRSKTGINLPETESLASLAEVIYTEEDDKPMESLQEKIKPTSEEKIVLRSRKKTNSNFGLVTRSNKIFPAKTEEPDVSSSTAARVSVSNDEKTVTHSLDKVFTEKIATRGLRSRCGPGTINPGSEACHSPLSTTEKADSGEVGKTRGRKHQKCKETALKEEARVKTRHQRTHLGEETQHSHSLPAPPLPFRPIAAERARFRIPGLLPRLRGSGIPMHGFYLTFSGLWLTFPWVLFLEKGAVERPGSQAFTFRVGKEEQV</sequence>
<dbReference type="GeneID" id="101357707"/>
<evidence type="ECO:0000256" key="2">
    <source>
        <dbReference type="ARBA" id="ARBA00022499"/>
    </source>
</evidence>
<feature type="compositionally biased region" description="Basic residues" evidence="7">
    <location>
        <begin position="1686"/>
        <end position="1695"/>
    </location>
</feature>
<feature type="region of interest" description="Disordered" evidence="7">
    <location>
        <begin position="1189"/>
        <end position="1234"/>
    </location>
</feature>
<protein>
    <submittedName>
        <fullName evidence="11">Proliferation marker protein Ki-67</fullName>
    </submittedName>
</protein>
<feature type="region of interest" description="Disordered" evidence="7">
    <location>
        <begin position="1865"/>
        <end position="2017"/>
    </location>
</feature>
<dbReference type="Pfam" id="PF00498">
    <property type="entry name" value="FHA"/>
    <property type="match status" value="1"/>
</dbReference>
<feature type="compositionally biased region" description="Polar residues" evidence="7">
    <location>
        <begin position="1986"/>
        <end position="2004"/>
    </location>
</feature>
<feature type="compositionally biased region" description="Basic and acidic residues" evidence="7">
    <location>
        <begin position="1969"/>
        <end position="1985"/>
    </location>
</feature>
<evidence type="ECO:0000256" key="5">
    <source>
        <dbReference type="ARBA" id="ARBA00023242"/>
    </source>
</evidence>
<evidence type="ECO:0000256" key="4">
    <source>
        <dbReference type="ARBA" id="ARBA00022843"/>
    </source>
</evidence>
<name>A0A2Y9R1X8_TRIMA</name>
<dbReference type="InterPro" id="IPR008984">
    <property type="entry name" value="SMAD_FHA_dom_sf"/>
</dbReference>
<accession>A0A2Y9R1X8</accession>
<keyword evidence="8" id="KW-0812">Transmembrane</keyword>
<dbReference type="PANTHER" id="PTHR21603">
    <property type="entry name" value="ANTIGEN KI-67-LIKE PROTEIN"/>
    <property type="match status" value="1"/>
</dbReference>
<comment type="subcellular location">
    <subcellularLocation>
        <location evidence="1">Nucleus</location>
    </subcellularLocation>
</comment>
<dbReference type="GO" id="GO:0005694">
    <property type="term" value="C:chromosome"/>
    <property type="evidence" value="ECO:0007669"/>
    <property type="project" value="TreeGrafter"/>
</dbReference>
<evidence type="ECO:0000256" key="3">
    <source>
        <dbReference type="ARBA" id="ARBA00022553"/>
    </source>
</evidence>
<feature type="compositionally biased region" description="Basic and acidic residues" evidence="7">
    <location>
        <begin position="2196"/>
        <end position="2205"/>
    </location>
</feature>
<dbReference type="CDD" id="cd22673">
    <property type="entry name" value="FHA_Ki67"/>
    <property type="match status" value="1"/>
</dbReference>
<dbReference type="KEGG" id="tmu:101357707"/>
<evidence type="ECO:0000313" key="11">
    <source>
        <dbReference type="RefSeq" id="XP_023585654.1"/>
    </source>
</evidence>
<dbReference type="CTD" id="4288"/>
<dbReference type="InterPro" id="IPR000253">
    <property type="entry name" value="FHA_dom"/>
</dbReference>
<keyword evidence="8" id="KW-1133">Transmembrane helix</keyword>
<dbReference type="InterPro" id="IPR029334">
    <property type="entry name" value="PP1-bd"/>
</dbReference>
<feature type="region of interest" description="Disordered" evidence="7">
    <location>
        <begin position="99"/>
        <end position="214"/>
    </location>
</feature>
<feature type="compositionally biased region" description="Basic and acidic residues" evidence="7">
    <location>
        <begin position="113"/>
        <end position="139"/>
    </location>
</feature>
<dbReference type="Gene3D" id="2.60.200.20">
    <property type="match status" value="1"/>
</dbReference>
<evidence type="ECO:0000256" key="8">
    <source>
        <dbReference type="SAM" id="Phobius"/>
    </source>
</evidence>
<feature type="compositionally biased region" description="Basic and acidic residues" evidence="7">
    <location>
        <begin position="2214"/>
        <end position="2225"/>
    </location>
</feature>
<keyword evidence="6" id="KW-0131">Cell cycle</keyword>
<dbReference type="RefSeq" id="XP_023585654.1">
    <property type="nucleotide sequence ID" value="XM_023729886.1"/>
</dbReference>
<feature type="compositionally biased region" description="Basic and acidic residues" evidence="7">
    <location>
        <begin position="1305"/>
        <end position="1332"/>
    </location>
</feature>
<dbReference type="PROSITE" id="PS50006">
    <property type="entry name" value="FHA_DOMAIN"/>
    <property type="match status" value="1"/>
</dbReference>
<feature type="compositionally biased region" description="Basic and acidic residues" evidence="7">
    <location>
        <begin position="609"/>
        <end position="619"/>
    </location>
</feature>
<keyword evidence="2" id="KW-1017">Isopeptide bond</keyword>
<dbReference type="FunCoup" id="A0A2Y9R1X8">
    <property type="interactions" value="1567"/>
</dbReference>
<dbReference type="GO" id="GO:0051983">
    <property type="term" value="P:regulation of chromosome segregation"/>
    <property type="evidence" value="ECO:0007669"/>
    <property type="project" value="TreeGrafter"/>
</dbReference>
<feature type="region of interest" description="Disordered" evidence="7">
    <location>
        <begin position="1257"/>
        <end position="1463"/>
    </location>
</feature>
<feature type="region of interest" description="Disordered" evidence="7">
    <location>
        <begin position="226"/>
        <end position="340"/>
    </location>
</feature>
<feature type="compositionally biased region" description="Basic residues" evidence="7">
    <location>
        <begin position="1447"/>
        <end position="1456"/>
    </location>
</feature>
<feature type="transmembrane region" description="Helical" evidence="8">
    <location>
        <begin position="2279"/>
        <end position="2297"/>
    </location>
</feature>
<feature type="compositionally biased region" description="Low complexity" evidence="7">
    <location>
        <begin position="283"/>
        <end position="296"/>
    </location>
</feature>
<reference evidence="11" key="1">
    <citation type="submission" date="2025-08" db="UniProtKB">
        <authorList>
            <consortium name="RefSeq"/>
        </authorList>
    </citation>
    <scope>IDENTIFICATION</scope>
</reference>
<feature type="region of interest" description="Disordered" evidence="7">
    <location>
        <begin position="1509"/>
        <end position="1532"/>
    </location>
</feature>
<dbReference type="Pfam" id="PF15276">
    <property type="entry name" value="PP1_bind"/>
    <property type="match status" value="1"/>
</dbReference>
<feature type="compositionally biased region" description="Basic residues" evidence="7">
    <location>
        <begin position="169"/>
        <end position="183"/>
    </location>
</feature>
<keyword evidence="3" id="KW-0597">Phosphoprotein</keyword>
<feature type="compositionally biased region" description="Basic residues" evidence="7">
    <location>
        <begin position="912"/>
        <end position="921"/>
    </location>
</feature>
<feature type="region of interest" description="Disordered" evidence="7">
    <location>
        <begin position="1770"/>
        <end position="1827"/>
    </location>
</feature>
<feature type="compositionally biased region" description="Basic and acidic residues" evidence="7">
    <location>
        <begin position="1570"/>
        <end position="1582"/>
    </location>
</feature>
<dbReference type="SMART" id="SM00240">
    <property type="entry name" value="FHA"/>
    <property type="match status" value="1"/>
</dbReference>
<feature type="compositionally biased region" description="Low complexity" evidence="7">
    <location>
        <begin position="191"/>
        <end position="204"/>
    </location>
</feature>
<keyword evidence="4" id="KW-0832">Ubl conjugation</keyword>
<feature type="compositionally biased region" description="Basic residues" evidence="7">
    <location>
        <begin position="366"/>
        <end position="376"/>
    </location>
</feature>
<feature type="compositionally biased region" description="Basic residues" evidence="7">
    <location>
        <begin position="1031"/>
        <end position="1040"/>
    </location>
</feature>
<proteinExistence type="predicted"/>
<feature type="compositionally biased region" description="Basic residues" evidence="7">
    <location>
        <begin position="620"/>
        <end position="632"/>
    </location>
</feature>
<keyword evidence="8" id="KW-0472">Membrane</keyword>
<keyword evidence="5" id="KW-0539">Nucleus</keyword>
<organism evidence="10 11">
    <name type="scientific">Trichechus manatus latirostris</name>
    <name type="common">Florida manatee</name>
    <dbReference type="NCBI Taxonomy" id="127582"/>
    <lineage>
        <taxon>Eukaryota</taxon>
        <taxon>Metazoa</taxon>
        <taxon>Chordata</taxon>
        <taxon>Craniata</taxon>
        <taxon>Vertebrata</taxon>
        <taxon>Euteleostomi</taxon>
        <taxon>Mammalia</taxon>
        <taxon>Eutheria</taxon>
        <taxon>Afrotheria</taxon>
        <taxon>Sirenia</taxon>
        <taxon>Trichechidae</taxon>
        <taxon>Trichechus</taxon>
    </lineage>
</organism>
<feature type="compositionally biased region" description="Basic and acidic residues" evidence="7">
    <location>
        <begin position="307"/>
        <end position="317"/>
    </location>
</feature>
<feature type="domain" description="FHA" evidence="9">
    <location>
        <begin position="27"/>
        <end position="76"/>
    </location>
</feature>
<feature type="region of interest" description="Disordered" evidence="7">
    <location>
        <begin position="593"/>
        <end position="1167"/>
    </location>
</feature>
<dbReference type="GO" id="GO:0005634">
    <property type="term" value="C:nucleus"/>
    <property type="evidence" value="ECO:0007669"/>
    <property type="project" value="UniProtKB-SubCell"/>
</dbReference>
<dbReference type="PANTHER" id="PTHR21603:SF17">
    <property type="entry name" value="PROLIFERATION MARKER PROTEIN KI-67"/>
    <property type="match status" value="1"/>
</dbReference>
<dbReference type="STRING" id="127582.A0A2Y9R1X8"/>
<evidence type="ECO:0000256" key="7">
    <source>
        <dbReference type="SAM" id="MobiDB-lite"/>
    </source>
</evidence>
<dbReference type="Proteomes" id="UP000248480">
    <property type="component" value="Unplaced"/>
</dbReference>
<feature type="compositionally biased region" description="Basic and acidic residues" evidence="7">
    <location>
        <begin position="1722"/>
        <end position="1734"/>
    </location>
</feature>
<keyword evidence="10" id="KW-1185">Reference proteome</keyword>
<dbReference type="GO" id="GO:0007088">
    <property type="term" value="P:regulation of mitotic nuclear division"/>
    <property type="evidence" value="ECO:0007669"/>
    <property type="project" value="TreeGrafter"/>
</dbReference>
<evidence type="ECO:0000256" key="6">
    <source>
        <dbReference type="ARBA" id="ARBA00023306"/>
    </source>
</evidence>
<feature type="region of interest" description="Disordered" evidence="7">
    <location>
        <begin position="2174"/>
        <end position="2248"/>
    </location>
</feature>
<feature type="compositionally biased region" description="Basic and acidic residues" evidence="7">
    <location>
        <begin position="2044"/>
        <end position="2056"/>
    </location>
</feature>
<feature type="compositionally biased region" description="Polar residues" evidence="7">
    <location>
        <begin position="143"/>
        <end position="167"/>
    </location>
</feature>
<feature type="compositionally biased region" description="Basic residues" evidence="7">
    <location>
        <begin position="1269"/>
        <end position="1278"/>
    </location>
</feature>
<evidence type="ECO:0000259" key="9">
    <source>
        <dbReference type="PROSITE" id="PS50006"/>
    </source>
</evidence>
<feature type="region of interest" description="Disordered" evidence="7">
    <location>
        <begin position="2031"/>
        <end position="2068"/>
    </location>
</feature>
<feature type="region of interest" description="Disordered" evidence="7">
    <location>
        <begin position="353"/>
        <end position="389"/>
    </location>
</feature>
<feature type="region of interest" description="Disordered" evidence="7">
    <location>
        <begin position="1570"/>
        <end position="1753"/>
    </location>
</feature>
<gene>
    <name evidence="11" type="primary">MKI67</name>
</gene>
<dbReference type="SUPFAM" id="SSF49879">
    <property type="entry name" value="SMAD/FHA domain"/>
    <property type="match status" value="1"/>
</dbReference>